<keyword evidence="4 6" id="KW-0472">Membrane</keyword>
<dbReference type="InterPro" id="IPR052430">
    <property type="entry name" value="IVT-Associated"/>
</dbReference>
<dbReference type="InParanoid" id="A0A2N3NGH5"/>
<evidence type="ECO:0000313" key="9">
    <source>
        <dbReference type="Proteomes" id="UP000233524"/>
    </source>
</evidence>
<evidence type="ECO:0000256" key="4">
    <source>
        <dbReference type="ARBA" id="ARBA00023136"/>
    </source>
</evidence>
<evidence type="ECO:0000256" key="3">
    <source>
        <dbReference type="ARBA" id="ARBA00022989"/>
    </source>
</evidence>
<evidence type="ECO:0000256" key="5">
    <source>
        <dbReference type="SAM" id="MobiDB-lite"/>
    </source>
</evidence>
<dbReference type="STRING" id="41688.A0A2N3NGH5"/>
<dbReference type="InterPro" id="IPR023244">
    <property type="entry name" value="Brefeldin_A-sensitivity_4"/>
</dbReference>
<evidence type="ECO:0000256" key="1">
    <source>
        <dbReference type="ARBA" id="ARBA00004141"/>
    </source>
</evidence>
<keyword evidence="3 6" id="KW-1133">Transmembrane helix</keyword>
<sequence length="1081" mass="120833">MPTPILHYDDEPGEGSASTGTNQAVETSWAPDSLRKHAIMMGAMRRRATLASTPRPPRASWDSLPMDGTLTPPPRRSTISRASSAVSLALIGELLEDTTMDTDTYGVEESRDGFFDAFFLKPPKVDYAELMTDIEETLPENMRPQNAFSLSRYVQRQWSGLRASASDAFKTRSGILTLKSFLAFYIAYILCLSPAVGSWLGRYGYVMVISTIVNHPGRTIGSQIDGTVMTILGTAAGLGWGSVGLAFSTFSGWLYGVALAVFLATFMAFIAYLRSYFIRLYQLVVCAGMAICYTCLADIDGQNVKWSKIHGYAIPWILGQAIAFMVCLCVYPDAGTLPVAEVFHQTFASMEEGLVVPRPRDYNMRQRLSEAFSELTTVYRDTKLDITVARFSMNDLEELRNLMQGAIRGILYMKLDSDLFNDMLCGRPLTSRSYASILSDRSLGSMARSPASSRRVSVMSDGSGLQTGVSVLQEPTQAIIDNIREGLRSCDAAFMDITRYRSYLGPGPEVSSDLQCAEHKLYKVMKTYDEVEAALADLQELRDYNPEIVKMLSLSRSARMAANPVINLIKKLKVMQKQSNHIQLHPPAYAFWKSLTRTNAQVRHDRGAVTPSSYNHTFVKTMEFVRDIQGREHLPVQEELDLGRVFTKGASTINNGVEPTQRPHTRRHRVWKFLHHLQGFEGRYAARVVAVTGILAIPAYLKYDISWWNKIDAWWAVSMAWIMCHTMVGGSILDLTNRLVCVVLATVWSGVIWQAGKINPYYMIPLVPAFMLPMIYRHTRTVHARSGLAGCLTFTVVSLGLVVQSEGASMIAYRGLVLLVGVVSATIVNWIIWPFIARHELRTSLSYMVYFLGVISREMVAKYIYYQEAQPATASDIRESEILESHLREGFVRIRQLLHLTRHELRLRGPFDPLPFAALINACEGYFNDLSVVRQAALFYASELVRAGDAAKKILGFRRDAVASMLTNLYVLSGALHAGSKVPRYLPSAAVARKRLLDAMTELETEILDPLSGGEETSKGKLALIHRYSYNESLTRCVAYLESMEKYAKLILGEMGRAIFNVSFDDEFRDESDDESETSED</sequence>
<feature type="region of interest" description="Disordered" evidence="5">
    <location>
        <begin position="48"/>
        <end position="79"/>
    </location>
</feature>
<evidence type="ECO:0000313" key="8">
    <source>
        <dbReference type="EMBL" id="PKS11550.1"/>
    </source>
</evidence>
<feature type="transmembrane region" description="Helical" evidence="6">
    <location>
        <begin position="253"/>
        <end position="273"/>
    </location>
</feature>
<feature type="transmembrane region" description="Helical" evidence="6">
    <location>
        <begin position="739"/>
        <end position="755"/>
    </location>
</feature>
<feature type="domain" description="Putative ER transporter 6TM N-terminal" evidence="7">
    <location>
        <begin position="169"/>
        <end position="243"/>
    </location>
</feature>
<feature type="transmembrane region" description="Helical" evidence="6">
    <location>
        <begin position="182"/>
        <end position="205"/>
    </location>
</feature>
<feature type="region of interest" description="Disordered" evidence="5">
    <location>
        <begin position="1"/>
        <end position="31"/>
    </location>
</feature>
<dbReference type="Proteomes" id="UP000233524">
    <property type="component" value="Unassembled WGS sequence"/>
</dbReference>
<dbReference type="FunCoup" id="A0A2N3NGH5">
    <property type="interactions" value="6"/>
</dbReference>
<evidence type="ECO:0000259" key="7">
    <source>
        <dbReference type="Pfam" id="PF10337"/>
    </source>
</evidence>
<feature type="transmembrane region" description="Helical" evidence="6">
    <location>
        <begin position="788"/>
        <end position="805"/>
    </location>
</feature>
<dbReference type="VEuPathDB" id="FungiDB:jhhlp_003315"/>
<reference evidence="8 9" key="1">
    <citation type="journal article" date="2017" name="G3 (Bethesda)">
        <title>First Draft Genome Sequence of the Pathogenic Fungus Lomentospora prolificans (Formerly Scedosporium prolificans).</title>
        <authorList>
            <person name="Luo R."/>
            <person name="Zimin A."/>
            <person name="Workman R."/>
            <person name="Fan Y."/>
            <person name="Pertea G."/>
            <person name="Grossman N."/>
            <person name="Wear M.P."/>
            <person name="Jia B."/>
            <person name="Miller H."/>
            <person name="Casadevall A."/>
            <person name="Timp W."/>
            <person name="Zhang S.X."/>
            <person name="Salzberg S.L."/>
        </authorList>
    </citation>
    <scope>NUCLEOTIDE SEQUENCE [LARGE SCALE GENOMIC DNA]</scope>
    <source>
        <strain evidence="8 9">JHH-5317</strain>
    </source>
</reference>
<feature type="transmembrane region" description="Helical" evidence="6">
    <location>
        <begin position="684"/>
        <end position="701"/>
    </location>
</feature>
<dbReference type="AlphaFoldDB" id="A0A2N3NGH5"/>
<feature type="transmembrane region" description="Helical" evidence="6">
    <location>
        <begin position="280"/>
        <end position="299"/>
    </location>
</feature>
<feature type="transmembrane region" description="Helical" evidence="6">
    <location>
        <begin position="713"/>
        <end position="732"/>
    </location>
</feature>
<dbReference type="PANTHER" id="PTHR47804">
    <property type="entry name" value="60S RIBOSOMAL PROTEIN L19"/>
    <property type="match status" value="1"/>
</dbReference>
<organism evidence="8 9">
    <name type="scientific">Lomentospora prolificans</name>
    <dbReference type="NCBI Taxonomy" id="41688"/>
    <lineage>
        <taxon>Eukaryota</taxon>
        <taxon>Fungi</taxon>
        <taxon>Dikarya</taxon>
        <taxon>Ascomycota</taxon>
        <taxon>Pezizomycotina</taxon>
        <taxon>Sordariomycetes</taxon>
        <taxon>Hypocreomycetidae</taxon>
        <taxon>Microascales</taxon>
        <taxon>Microascaceae</taxon>
        <taxon>Lomentospora</taxon>
    </lineage>
</organism>
<feature type="transmembrane region" description="Helical" evidence="6">
    <location>
        <begin position="811"/>
        <end position="833"/>
    </location>
</feature>
<comment type="caution">
    <text evidence="8">The sequence shown here is derived from an EMBL/GenBank/DDBJ whole genome shotgun (WGS) entry which is preliminary data.</text>
</comment>
<keyword evidence="9" id="KW-1185">Reference proteome</keyword>
<dbReference type="Pfam" id="PF10337">
    <property type="entry name" value="ArAE_2_N"/>
    <property type="match status" value="1"/>
</dbReference>
<dbReference type="InterPro" id="IPR018823">
    <property type="entry name" value="ArAE_2_N"/>
</dbReference>
<feature type="compositionally biased region" description="Polar residues" evidence="5">
    <location>
        <begin position="16"/>
        <end position="26"/>
    </location>
</feature>
<dbReference type="EMBL" id="NLAX01000008">
    <property type="protein sequence ID" value="PKS11550.1"/>
    <property type="molecule type" value="Genomic_DNA"/>
</dbReference>
<name>A0A2N3NGH5_9PEZI</name>
<gene>
    <name evidence="8" type="ORF">jhhlp_003315</name>
</gene>
<evidence type="ECO:0000256" key="6">
    <source>
        <dbReference type="SAM" id="Phobius"/>
    </source>
</evidence>
<proteinExistence type="predicted"/>
<feature type="transmembrane region" description="Helical" evidence="6">
    <location>
        <begin position="311"/>
        <end position="331"/>
    </location>
</feature>
<dbReference type="PANTHER" id="PTHR47804:SF3">
    <property type="entry name" value="PROTEIN BRE4"/>
    <property type="match status" value="1"/>
</dbReference>
<protein>
    <recommendedName>
        <fullName evidence="7">Putative ER transporter 6TM N-terminal domain-containing protein</fullName>
    </recommendedName>
</protein>
<dbReference type="OrthoDB" id="1924968at2759"/>
<dbReference type="GO" id="GO:0016020">
    <property type="term" value="C:membrane"/>
    <property type="evidence" value="ECO:0007669"/>
    <property type="project" value="UniProtKB-SubCell"/>
</dbReference>
<comment type="subcellular location">
    <subcellularLocation>
        <location evidence="1">Membrane</location>
        <topology evidence="1">Multi-pass membrane protein</topology>
    </subcellularLocation>
</comment>
<evidence type="ECO:0000256" key="2">
    <source>
        <dbReference type="ARBA" id="ARBA00022692"/>
    </source>
</evidence>
<accession>A0A2N3NGH5</accession>
<feature type="transmembrane region" description="Helical" evidence="6">
    <location>
        <begin position="226"/>
        <end position="247"/>
    </location>
</feature>
<keyword evidence="2 6" id="KW-0812">Transmembrane</keyword>
<dbReference type="PRINTS" id="PR02047">
    <property type="entry name" value="BREFELDNASP4"/>
</dbReference>